<dbReference type="GO" id="GO:0016887">
    <property type="term" value="F:ATP hydrolysis activity"/>
    <property type="evidence" value="ECO:0007669"/>
    <property type="project" value="InterPro"/>
</dbReference>
<evidence type="ECO:0000313" key="5">
    <source>
        <dbReference type="Proteomes" id="UP000504632"/>
    </source>
</evidence>
<evidence type="ECO:0000256" key="1">
    <source>
        <dbReference type="ARBA" id="ARBA00022741"/>
    </source>
</evidence>
<dbReference type="Proteomes" id="UP000504632">
    <property type="component" value="Chromosome 9"/>
</dbReference>
<feature type="compositionally biased region" description="Basic residues" evidence="3">
    <location>
        <begin position="453"/>
        <end position="466"/>
    </location>
</feature>
<dbReference type="Pfam" id="PF00004">
    <property type="entry name" value="AAA"/>
    <property type="match status" value="1"/>
</dbReference>
<dbReference type="AlphaFoldDB" id="A0A6J2W8L6"/>
<proteinExistence type="predicted"/>
<dbReference type="InterPro" id="IPR000048">
    <property type="entry name" value="IQ_motif_EF-hand-BS"/>
</dbReference>
<dbReference type="Pfam" id="PF00612">
    <property type="entry name" value="IQ"/>
    <property type="match status" value="1"/>
</dbReference>
<dbReference type="InterPro" id="IPR052267">
    <property type="entry name" value="N-DRC_Component"/>
</dbReference>
<evidence type="ECO:0000313" key="6">
    <source>
        <dbReference type="RefSeq" id="XP_030640603.1"/>
    </source>
</evidence>
<dbReference type="InterPro" id="IPR003959">
    <property type="entry name" value="ATPase_AAA_core"/>
</dbReference>
<dbReference type="GO" id="GO:0005524">
    <property type="term" value="F:ATP binding"/>
    <property type="evidence" value="ECO:0007669"/>
    <property type="project" value="UniProtKB-KW"/>
</dbReference>
<dbReference type="Gene3D" id="1.10.8.60">
    <property type="match status" value="1"/>
</dbReference>
<dbReference type="PROSITE" id="PS50096">
    <property type="entry name" value="IQ"/>
    <property type="match status" value="1"/>
</dbReference>
<evidence type="ECO:0000259" key="4">
    <source>
        <dbReference type="Pfam" id="PF00004"/>
    </source>
</evidence>
<dbReference type="InParanoid" id="A0A6J2W8L6"/>
<reference evidence="6" key="1">
    <citation type="submission" date="2025-08" db="UniProtKB">
        <authorList>
            <consortium name="RefSeq"/>
        </authorList>
    </citation>
    <scope>IDENTIFICATION</scope>
</reference>
<sequence length="811" mass="93438">MSHSTYNRIWSDAQARLSSLLREEAEPLRPEKDRVVFFQRLANLYVRYIQVFRELVEAHDQIVHPQKRQIIREVLDGVMGRVLELKNEMVEKEYSEYHYMDDVLIDLKLTPDFLEIPIPRYFIRERHKVLEDREKQLSSILESMHVMKTPKPVRTKNLEESVKQIQISERARQGRLRAKFMREIQHQEEWQRKTKDRDLSAVKIQKVWRGYIQRKKTKRERQEEMIFLGMAMDPSQSQPCPSVLAAQANEARRRTIQDEHEEDYQKDIITITEKLREEEGPAMRDTMKYQILQWFTECRDATGAFPDFPEEEDGGSALIFADKTPQQLMEELAAKEEDEANKKPKEKEEKKDKGKKDKGKGDEEVEEAGLKMLPSAFLADLEIGLKTYVEIWQNRNESKNFGQKHEAELTKEERRKQIEVEIRRQVDEMIRQELANLKLALDKEKGGKATGKATKKKEKGGEKKKKEKDLTADRTIESLYQELVEQGLLKPADNVKLQDYLGEYNLLGTTLRQTDIEPMPSLSDVRQAIALYAVLPLGSQTVHEKAPLVKSILLAGPSGVGKKMLVHAICQETGANLFDLSPYNVAGKYPGKKGLQMMVHNVCKVARLMQPSVIWIGDAEKMFFKKVPKEDKELDPRRLQKDLPEIVKSIKSGDRILVVGTTREPFNADLKALCKVYNKIILVPRPDYGSRYVMWKQLIVKYGGRISDALNISALAKSSDGYTPGHMVKVVQSILTEQRKQQLDRRPLTAYDFVEPLAKIDPVFQDEEEALKNWYAKTPLGKKRAKAASGKEGEEEAPKKGGKDAKKKGKK</sequence>
<dbReference type="GeneID" id="115821005"/>
<dbReference type="InterPro" id="IPR027417">
    <property type="entry name" value="P-loop_NTPase"/>
</dbReference>
<dbReference type="PANTHER" id="PTHR14690:SF10">
    <property type="entry name" value="IQ AND AAA DOMAIN-CONTAINING PROTEIN-LIKE"/>
    <property type="match status" value="1"/>
</dbReference>
<feature type="region of interest" description="Disordered" evidence="3">
    <location>
        <begin position="446"/>
        <end position="469"/>
    </location>
</feature>
<dbReference type="SUPFAM" id="SSF52540">
    <property type="entry name" value="P-loop containing nucleoside triphosphate hydrolases"/>
    <property type="match status" value="1"/>
</dbReference>
<feature type="compositionally biased region" description="Basic and acidic residues" evidence="3">
    <location>
        <begin position="789"/>
        <end position="804"/>
    </location>
</feature>
<dbReference type="FunFam" id="1.10.8.60:FF:000064">
    <property type="entry name" value="IQ motif containing with AAA domain 1"/>
    <property type="match status" value="1"/>
</dbReference>
<name>A0A6J2W8L6_CHACN</name>
<dbReference type="CDD" id="cd23767">
    <property type="entry name" value="IQCD"/>
    <property type="match status" value="1"/>
</dbReference>
<dbReference type="PANTHER" id="PTHR14690">
    <property type="entry name" value="IQ MOTIF CONTAINING WITH AAA DOMAIN 1"/>
    <property type="match status" value="1"/>
</dbReference>
<dbReference type="SMART" id="SM00015">
    <property type="entry name" value="IQ"/>
    <property type="match status" value="1"/>
</dbReference>
<keyword evidence="5" id="KW-1185">Reference proteome</keyword>
<dbReference type="RefSeq" id="XP_030640603.1">
    <property type="nucleotide sequence ID" value="XM_030784743.1"/>
</dbReference>
<dbReference type="FunCoup" id="A0A6J2W8L6">
    <property type="interactions" value="461"/>
</dbReference>
<dbReference type="OrthoDB" id="3046016at2759"/>
<keyword evidence="1" id="KW-0547">Nucleotide-binding</keyword>
<protein>
    <submittedName>
        <fullName evidence="6">Dynein regulatory complex protein 11</fullName>
    </submittedName>
</protein>
<keyword evidence="2" id="KW-0067">ATP-binding</keyword>
<organism evidence="5 6">
    <name type="scientific">Chanos chanos</name>
    <name type="common">Milkfish</name>
    <name type="synonym">Mugil chanos</name>
    <dbReference type="NCBI Taxonomy" id="29144"/>
    <lineage>
        <taxon>Eukaryota</taxon>
        <taxon>Metazoa</taxon>
        <taxon>Chordata</taxon>
        <taxon>Craniata</taxon>
        <taxon>Vertebrata</taxon>
        <taxon>Euteleostomi</taxon>
        <taxon>Actinopterygii</taxon>
        <taxon>Neopterygii</taxon>
        <taxon>Teleostei</taxon>
        <taxon>Ostariophysi</taxon>
        <taxon>Gonorynchiformes</taxon>
        <taxon>Chanidae</taxon>
        <taxon>Chanos</taxon>
    </lineage>
</organism>
<feature type="region of interest" description="Disordered" evidence="3">
    <location>
        <begin position="335"/>
        <end position="364"/>
    </location>
</feature>
<accession>A0A6J2W8L6</accession>
<feature type="region of interest" description="Disordered" evidence="3">
    <location>
        <begin position="781"/>
        <end position="811"/>
    </location>
</feature>
<evidence type="ECO:0000256" key="3">
    <source>
        <dbReference type="SAM" id="MobiDB-lite"/>
    </source>
</evidence>
<feature type="compositionally biased region" description="Basic and acidic residues" evidence="3">
    <location>
        <begin position="335"/>
        <end position="362"/>
    </location>
</feature>
<evidence type="ECO:0000256" key="2">
    <source>
        <dbReference type="ARBA" id="ARBA00022840"/>
    </source>
</evidence>
<dbReference type="Gene3D" id="3.40.50.300">
    <property type="entry name" value="P-loop containing nucleotide triphosphate hydrolases"/>
    <property type="match status" value="1"/>
</dbReference>
<feature type="domain" description="ATPase AAA-type core" evidence="4">
    <location>
        <begin position="552"/>
        <end position="673"/>
    </location>
</feature>
<gene>
    <name evidence="6" type="primary">LOC115821005</name>
</gene>